<accession>A0A6C1DUP1</accession>
<dbReference type="Proteomes" id="UP000501346">
    <property type="component" value="Chromosome ScXI"/>
</dbReference>
<protein>
    <submittedName>
        <fullName evidence="1">Vacuolar protein-sorting-associated protein 24</fullName>
    </submittedName>
</protein>
<reference evidence="1 2" key="1">
    <citation type="journal article" date="2019" name="BMC Genomics">
        <title>Chromosome level assembly and comparative genome analysis confirm lager-brewing yeasts originated from a single hybridization.</title>
        <authorList>
            <person name="Salazar A.N."/>
            <person name="Gorter de Vries A.R."/>
            <person name="van den Broek M."/>
            <person name="Brouwers N."/>
            <person name="de la Torre Cortes P."/>
            <person name="Kuijpers N.G.A."/>
            <person name="Daran J.G."/>
            <person name="Abeel T."/>
        </authorList>
    </citation>
    <scope>NUCLEOTIDE SEQUENCE [LARGE SCALE GENOMIC DNA]</scope>
    <source>
        <strain evidence="1 2">CBS 1483</strain>
    </source>
</reference>
<gene>
    <name evidence="1" type="primary">VPS24_1</name>
    <name evidence="1" type="ORF">GRS66_003125</name>
</gene>
<dbReference type="EMBL" id="CP048992">
    <property type="protein sequence ID" value="QID80776.1"/>
    <property type="molecule type" value="Genomic_DNA"/>
</dbReference>
<dbReference type="AlphaFoldDB" id="A0A6C1DUP1"/>
<sequence length="224" mass="26228">MDYIKKAIWGPDPKEQQRRIRSVLRKNGRNIDKSLRELTVLQNKTQQLIKKSAKKNDVRTVRLYAKELYQINKQYDRMYTSRAQLDSVRMKIDEAIRMNTLSNQMADSAGLMREVNSLVRLPQLRNTMIELEKELMKSGIISEMVDDTMESVGDVGEEMDEAVDEEVNKIVEQYTNEKFKNVDQVPTVELAANEEEQEIPDEKVDEEADRMVNEMRERLRALQN</sequence>
<organism evidence="1 2">
    <name type="scientific">Saccharomyces pastorianus</name>
    <name type="common">Lager yeast</name>
    <name type="synonym">Saccharomyces cerevisiae x Saccharomyces eubayanus</name>
    <dbReference type="NCBI Taxonomy" id="27292"/>
    <lineage>
        <taxon>Eukaryota</taxon>
        <taxon>Fungi</taxon>
        <taxon>Dikarya</taxon>
        <taxon>Ascomycota</taxon>
        <taxon>Saccharomycotina</taxon>
        <taxon>Saccharomycetes</taxon>
        <taxon>Saccharomycetales</taxon>
        <taxon>Saccharomycetaceae</taxon>
        <taxon>Saccharomyces</taxon>
    </lineage>
</organism>
<name>A0A6C1DUP1_SACPS</name>
<dbReference type="Gene3D" id="6.10.140.1230">
    <property type="match status" value="1"/>
</dbReference>
<proteinExistence type="predicted"/>
<evidence type="ECO:0000313" key="2">
    <source>
        <dbReference type="Proteomes" id="UP000501346"/>
    </source>
</evidence>
<dbReference type="InterPro" id="IPR005024">
    <property type="entry name" value="Snf7_fam"/>
</dbReference>
<dbReference type="PANTHER" id="PTHR10476">
    <property type="entry name" value="CHARGED MULTIVESICULAR BODY PROTEIN"/>
    <property type="match status" value="1"/>
</dbReference>
<dbReference type="Pfam" id="PF03357">
    <property type="entry name" value="Snf7"/>
    <property type="match status" value="1"/>
</dbReference>
<keyword evidence="2" id="KW-1185">Reference proteome</keyword>
<evidence type="ECO:0000313" key="1">
    <source>
        <dbReference type="EMBL" id="QID80776.1"/>
    </source>
</evidence>
<dbReference type="GO" id="GO:0007034">
    <property type="term" value="P:vacuolar transport"/>
    <property type="evidence" value="ECO:0007669"/>
    <property type="project" value="InterPro"/>
</dbReference>
<dbReference type="OrthoDB" id="2329734at2759"/>